<evidence type="ECO:0008006" key="4">
    <source>
        <dbReference type="Google" id="ProtNLM"/>
    </source>
</evidence>
<accession>A0ABR7IRL2</accession>
<dbReference type="EMBL" id="JACOQK010000001">
    <property type="protein sequence ID" value="MBC5787787.1"/>
    <property type="molecule type" value="Genomic_DNA"/>
</dbReference>
<gene>
    <name evidence="2" type="ORF">H8Z77_07120</name>
</gene>
<keyword evidence="3" id="KW-1185">Reference proteome</keyword>
<evidence type="ECO:0000256" key="1">
    <source>
        <dbReference type="SAM" id="Phobius"/>
    </source>
</evidence>
<reference evidence="2 3" key="1">
    <citation type="submission" date="2020-08" db="EMBL/GenBank/DDBJ databases">
        <title>Genome public.</title>
        <authorList>
            <person name="Liu C."/>
            <person name="Sun Q."/>
        </authorList>
    </citation>
    <scope>NUCLEOTIDE SEQUENCE [LARGE SCALE GENOMIC DNA]</scope>
    <source>
        <strain evidence="2 3">NSJ-27</strain>
    </source>
</reference>
<dbReference type="RefSeq" id="WP_186996600.1">
    <property type="nucleotide sequence ID" value="NZ_JACOQK010000001.1"/>
</dbReference>
<keyword evidence="1" id="KW-0472">Membrane</keyword>
<feature type="transmembrane region" description="Helical" evidence="1">
    <location>
        <begin position="251"/>
        <end position="270"/>
    </location>
</feature>
<sequence>MKKQKSKTAFPALFFIMIALVFGVIAGILRTVQLLHFIDFNTGFYQGPQSWMIALNVVLVIALIVCLVVTMVDRNKYYYSISKGKNLLIGLAALVMGMAFICYGVTDILNQITGLESHSFLAILQLILKIASGFSMFYLALTPARPNRTTDLIHLVPCIWAAVTLVAMFLKHTMVITVSENLYNLLRMMAILMFFLCSAKYYCGCNDNRTGRWMIFSGMLTFILSSITTIPLLIAHFTGHGYLIGHVIESSFLDLVLMIYIAIVTIIFIVSRRNIAEIEQQPVEQNTTEEQLSNAE</sequence>
<feature type="transmembrane region" description="Helical" evidence="1">
    <location>
        <begin position="51"/>
        <end position="72"/>
    </location>
</feature>
<feature type="transmembrane region" description="Helical" evidence="1">
    <location>
        <begin position="215"/>
        <end position="239"/>
    </location>
</feature>
<keyword evidence="1" id="KW-1133">Transmembrane helix</keyword>
<proteinExistence type="predicted"/>
<name>A0ABR7IRL2_9CLOT</name>
<feature type="transmembrane region" description="Helical" evidence="1">
    <location>
        <begin position="84"/>
        <end position="106"/>
    </location>
</feature>
<feature type="transmembrane region" description="Helical" evidence="1">
    <location>
        <begin position="118"/>
        <end position="140"/>
    </location>
</feature>
<dbReference type="Proteomes" id="UP000649151">
    <property type="component" value="Unassembled WGS sequence"/>
</dbReference>
<feature type="transmembrane region" description="Helical" evidence="1">
    <location>
        <begin position="182"/>
        <end position="203"/>
    </location>
</feature>
<evidence type="ECO:0000313" key="3">
    <source>
        <dbReference type="Proteomes" id="UP000649151"/>
    </source>
</evidence>
<organism evidence="2 3">
    <name type="scientific">Clostridium facile</name>
    <dbReference type="NCBI Taxonomy" id="2763035"/>
    <lineage>
        <taxon>Bacteria</taxon>
        <taxon>Bacillati</taxon>
        <taxon>Bacillota</taxon>
        <taxon>Clostridia</taxon>
        <taxon>Eubacteriales</taxon>
        <taxon>Clostridiaceae</taxon>
        <taxon>Clostridium</taxon>
    </lineage>
</organism>
<evidence type="ECO:0000313" key="2">
    <source>
        <dbReference type="EMBL" id="MBC5787787.1"/>
    </source>
</evidence>
<keyword evidence="1" id="KW-0812">Transmembrane</keyword>
<protein>
    <recommendedName>
        <fullName evidence="4">DUF998 domain-containing protein</fullName>
    </recommendedName>
</protein>
<comment type="caution">
    <text evidence="2">The sequence shown here is derived from an EMBL/GenBank/DDBJ whole genome shotgun (WGS) entry which is preliminary data.</text>
</comment>
<feature type="transmembrane region" description="Helical" evidence="1">
    <location>
        <begin position="12"/>
        <end position="31"/>
    </location>
</feature>
<feature type="transmembrane region" description="Helical" evidence="1">
    <location>
        <begin position="152"/>
        <end position="170"/>
    </location>
</feature>